<accession>A0A0B0MCV8</accession>
<evidence type="ECO:0000256" key="1">
    <source>
        <dbReference type="ARBA" id="ARBA00022737"/>
    </source>
</evidence>
<keyword evidence="4" id="KW-1185">Reference proteome</keyword>
<evidence type="ECO:0000259" key="2">
    <source>
        <dbReference type="Pfam" id="PF03107"/>
    </source>
</evidence>
<keyword evidence="1" id="KW-0677">Repeat</keyword>
<dbReference type="PANTHER" id="PTHR46288:SF27">
    <property type="entry name" value="CYSTEINE_HISTIDINE-RICH C1 DOMAIN FAMILY PROTEIN"/>
    <property type="match status" value="1"/>
</dbReference>
<dbReference type="AlphaFoldDB" id="A0A0B0MCV8"/>
<organism evidence="3 4">
    <name type="scientific">Gossypium arboreum</name>
    <name type="common">Tree cotton</name>
    <name type="synonym">Gossypium nanking</name>
    <dbReference type="NCBI Taxonomy" id="29729"/>
    <lineage>
        <taxon>Eukaryota</taxon>
        <taxon>Viridiplantae</taxon>
        <taxon>Streptophyta</taxon>
        <taxon>Embryophyta</taxon>
        <taxon>Tracheophyta</taxon>
        <taxon>Spermatophyta</taxon>
        <taxon>Magnoliopsida</taxon>
        <taxon>eudicotyledons</taxon>
        <taxon>Gunneridae</taxon>
        <taxon>Pentapetalae</taxon>
        <taxon>rosids</taxon>
        <taxon>malvids</taxon>
        <taxon>Malvales</taxon>
        <taxon>Malvaceae</taxon>
        <taxon>Malvoideae</taxon>
        <taxon>Gossypium</taxon>
    </lineage>
</organism>
<feature type="domain" description="DC1" evidence="2">
    <location>
        <begin position="8"/>
        <end position="51"/>
    </location>
</feature>
<evidence type="ECO:0000313" key="3">
    <source>
        <dbReference type="EMBL" id="KHF98201.1"/>
    </source>
</evidence>
<dbReference type="SUPFAM" id="SSF57889">
    <property type="entry name" value="Cysteine-rich domain"/>
    <property type="match status" value="1"/>
</dbReference>
<protein>
    <recommendedName>
        <fullName evidence="2">DC1 domain-containing protein</fullName>
    </recommendedName>
</protein>
<dbReference type="PANTHER" id="PTHR46288">
    <property type="entry name" value="PHORBOL-ESTER/DAG-TYPE DOMAIN-CONTAINING PROTEIN"/>
    <property type="match status" value="1"/>
</dbReference>
<dbReference type="InterPro" id="IPR004146">
    <property type="entry name" value="DC1"/>
</dbReference>
<dbReference type="InterPro" id="IPR046349">
    <property type="entry name" value="C1-like_sf"/>
</dbReference>
<sequence length="99" mass="11416">MEIQHVIHDHPLSLSFIEEGSTKARCKGCKRDVSGPTYGCKFCWYFIHKSCLDEHKAELSCRFRADLECALNPMVEYSDEECTTQHFTHAHPLKLIDSN</sequence>
<name>A0A0B0MCV8_GOSAR</name>
<proteinExistence type="predicted"/>
<evidence type="ECO:0000313" key="4">
    <source>
        <dbReference type="Proteomes" id="UP000032142"/>
    </source>
</evidence>
<comment type="caution">
    <text evidence="3">The sequence shown here is derived from an EMBL/GenBank/DDBJ whole genome shotgun (WGS) entry which is preliminary data.</text>
</comment>
<gene>
    <name evidence="3" type="ORF">F383_37528</name>
</gene>
<dbReference type="Pfam" id="PF03107">
    <property type="entry name" value="C1_2"/>
    <property type="match status" value="1"/>
</dbReference>
<reference evidence="4" key="1">
    <citation type="submission" date="2014-09" db="EMBL/GenBank/DDBJ databases">
        <authorList>
            <person name="Mudge J."/>
            <person name="Ramaraj T."/>
            <person name="Lindquist I.E."/>
            <person name="Bharti A.K."/>
            <person name="Sundararajan A."/>
            <person name="Cameron C.T."/>
            <person name="Woodward J.E."/>
            <person name="May G.D."/>
            <person name="Brubaker C."/>
            <person name="Broadhvest J."/>
            <person name="Wilkins T.A."/>
        </authorList>
    </citation>
    <scope>NUCLEOTIDE SEQUENCE</scope>
    <source>
        <strain evidence="4">cv. AKA8401</strain>
    </source>
</reference>
<dbReference type="Proteomes" id="UP000032142">
    <property type="component" value="Unassembled WGS sequence"/>
</dbReference>
<dbReference type="EMBL" id="JRRC01031911">
    <property type="protein sequence ID" value="KHF98201.1"/>
    <property type="molecule type" value="Genomic_DNA"/>
</dbReference>